<evidence type="ECO:0000259" key="1">
    <source>
        <dbReference type="Pfam" id="PF02845"/>
    </source>
</evidence>
<dbReference type="InterPro" id="IPR003892">
    <property type="entry name" value="CUE"/>
</dbReference>
<gene>
    <name evidence="2" type="ORF">MNOR_LOCUS25101</name>
</gene>
<feature type="domain" description="CUE" evidence="1">
    <location>
        <begin position="61"/>
        <end position="93"/>
    </location>
</feature>
<proteinExistence type="predicted"/>
<dbReference type="EMBL" id="CAXKWB010023578">
    <property type="protein sequence ID" value="CAL4125400.1"/>
    <property type="molecule type" value="Genomic_DNA"/>
</dbReference>
<keyword evidence="3" id="KW-1185">Reference proteome</keyword>
<dbReference type="AlphaFoldDB" id="A0AAV2RGX8"/>
<reference evidence="2 3" key="1">
    <citation type="submission" date="2024-05" db="EMBL/GenBank/DDBJ databases">
        <authorList>
            <person name="Wallberg A."/>
        </authorList>
    </citation>
    <scope>NUCLEOTIDE SEQUENCE [LARGE SCALE GENOMIC DNA]</scope>
</reference>
<dbReference type="Proteomes" id="UP001497623">
    <property type="component" value="Unassembled WGS sequence"/>
</dbReference>
<accession>A0AAV2RGX8</accession>
<organism evidence="2 3">
    <name type="scientific">Meganyctiphanes norvegica</name>
    <name type="common">Northern krill</name>
    <name type="synonym">Thysanopoda norvegica</name>
    <dbReference type="NCBI Taxonomy" id="48144"/>
    <lineage>
        <taxon>Eukaryota</taxon>
        <taxon>Metazoa</taxon>
        <taxon>Ecdysozoa</taxon>
        <taxon>Arthropoda</taxon>
        <taxon>Crustacea</taxon>
        <taxon>Multicrustacea</taxon>
        <taxon>Malacostraca</taxon>
        <taxon>Eumalacostraca</taxon>
        <taxon>Eucarida</taxon>
        <taxon>Euphausiacea</taxon>
        <taxon>Euphausiidae</taxon>
        <taxon>Meganyctiphanes</taxon>
    </lineage>
</organism>
<dbReference type="GO" id="GO:0043130">
    <property type="term" value="F:ubiquitin binding"/>
    <property type="evidence" value="ECO:0007669"/>
    <property type="project" value="InterPro"/>
</dbReference>
<evidence type="ECO:0000313" key="2">
    <source>
        <dbReference type="EMBL" id="CAL4125400.1"/>
    </source>
</evidence>
<name>A0AAV2RGX8_MEGNR</name>
<evidence type="ECO:0000313" key="3">
    <source>
        <dbReference type="Proteomes" id="UP001497623"/>
    </source>
</evidence>
<comment type="caution">
    <text evidence="2">The sequence shown here is derived from an EMBL/GenBank/DDBJ whole genome shotgun (WGS) entry which is preliminary data.</text>
</comment>
<dbReference type="CDD" id="cd14279">
    <property type="entry name" value="CUE"/>
    <property type="match status" value="1"/>
</dbReference>
<dbReference type="Pfam" id="PF02845">
    <property type="entry name" value="CUE"/>
    <property type="match status" value="1"/>
</dbReference>
<protein>
    <recommendedName>
        <fullName evidence="1">CUE domain-containing protein</fullName>
    </recommendedName>
</protein>
<sequence length="117" mass="12911">MESDKKGRNRLQCTTTDCDCDQYKQPSDGQECDYCGCDSSKHLRVQARKTKAESTFQQDVTEDISSLLAIFPDVGIEVLQYWLNAAGGDIAAATMLIPDNQTQHSSHNMGTYAAISK</sequence>
<feature type="non-terminal residue" evidence="2">
    <location>
        <position position="117"/>
    </location>
</feature>